<name>A0A1C3CV84_9GAMM</name>
<dbReference type="OrthoDB" id="7275531at2"/>
<dbReference type="Proteomes" id="UP000186553">
    <property type="component" value="Unassembled WGS sequence"/>
</dbReference>
<comment type="caution">
    <text evidence="2">The sequence shown here is derived from an EMBL/GenBank/DDBJ whole genome shotgun (WGS) entry which is preliminary data.</text>
</comment>
<gene>
    <name evidence="2" type="ORF">BBP83_08745</name>
</gene>
<accession>A0A1C3CV84</accession>
<reference evidence="2 3" key="1">
    <citation type="submission" date="2016-07" db="EMBL/GenBank/DDBJ databases">
        <title>Acinetobacter sp. ANC 4603.</title>
        <authorList>
            <person name="Radolfova-Krizova L."/>
            <person name="Nemec A."/>
        </authorList>
    </citation>
    <scope>NUCLEOTIDE SEQUENCE [LARGE SCALE GENOMIC DNA]</scope>
    <source>
        <strain evidence="2 3">ANC 4603</strain>
    </source>
</reference>
<evidence type="ECO:0000259" key="1">
    <source>
        <dbReference type="Pfam" id="PF10979"/>
    </source>
</evidence>
<sequence>MSDSILRKIKHCEALSKSPNGNEAAVAYKQMQALIKKHHIAYKANQTNFKAGDKVVYIPLHRTDEVLTISLMMDKDHLRYPVAFMGGINACGIIMIRHATPDEIITGKRAGKTA</sequence>
<dbReference type="AlphaFoldDB" id="A0A1C3CV84"/>
<proteinExistence type="predicted"/>
<dbReference type="Pfam" id="PF10979">
    <property type="entry name" value="DUF2786"/>
    <property type="match status" value="1"/>
</dbReference>
<dbReference type="InterPro" id="IPR024498">
    <property type="entry name" value="DUF2786"/>
</dbReference>
<dbReference type="RefSeq" id="WP_068887985.1">
    <property type="nucleotide sequence ID" value="NZ_CBCRUU010000012.1"/>
</dbReference>
<dbReference type="STRING" id="1891224.BBP83_08745"/>
<evidence type="ECO:0000313" key="2">
    <source>
        <dbReference type="EMBL" id="ODA12642.1"/>
    </source>
</evidence>
<evidence type="ECO:0000313" key="3">
    <source>
        <dbReference type="Proteomes" id="UP000186553"/>
    </source>
</evidence>
<dbReference type="EMBL" id="MBDL01000010">
    <property type="protein sequence ID" value="ODA12642.1"/>
    <property type="molecule type" value="Genomic_DNA"/>
</dbReference>
<organism evidence="2 3">
    <name type="scientific">Acinetobacter celticus</name>
    <dbReference type="NCBI Taxonomy" id="1891224"/>
    <lineage>
        <taxon>Bacteria</taxon>
        <taxon>Pseudomonadati</taxon>
        <taxon>Pseudomonadota</taxon>
        <taxon>Gammaproteobacteria</taxon>
        <taxon>Moraxellales</taxon>
        <taxon>Moraxellaceae</taxon>
        <taxon>Acinetobacter</taxon>
    </lineage>
</organism>
<feature type="domain" description="DUF2786" evidence="1">
    <location>
        <begin position="5"/>
        <end position="40"/>
    </location>
</feature>
<keyword evidence="3" id="KW-1185">Reference proteome</keyword>
<protein>
    <recommendedName>
        <fullName evidence="1">DUF2786 domain-containing protein</fullName>
    </recommendedName>
</protein>